<keyword evidence="3" id="KW-1185">Reference proteome</keyword>
<gene>
    <name evidence="2" type="ORF">F0562_033193</name>
</gene>
<feature type="signal peptide" evidence="1">
    <location>
        <begin position="1"/>
        <end position="20"/>
    </location>
</feature>
<keyword evidence="1" id="KW-0732">Signal</keyword>
<name>A0A5J5ASN1_9ASTE</name>
<dbReference type="Proteomes" id="UP000325577">
    <property type="component" value="Linkage Group LG19"/>
</dbReference>
<dbReference type="AlphaFoldDB" id="A0A5J5ASN1"/>
<evidence type="ECO:0000313" key="2">
    <source>
        <dbReference type="EMBL" id="KAA8533274.1"/>
    </source>
</evidence>
<protein>
    <submittedName>
        <fullName evidence="2">Uncharacterized protein</fullName>
    </submittedName>
</protein>
<evidence type="ECO:0000313" key="3">
    <source>
        <dbReference type="Proteomes" id="UP000325577"/>
    </source>
</evidence>
<organism evidence="2 3">
    <name type="scientific">Nyssa sinensis</name>
    <dbReference type="NCBI Taxonomy" id="561372"/>
    <lineage>
        <taxon>Eukaryota</taxon>
        <taxon>Viridiplantae</taxon>
        <taxon>Streptophyta</taxon>
        <taxon>Embryophyta</taxon>
        <taxon>Tracheophyta</taxon>
        <taxon>Spermatophyta</taxon>
        <taxon>Magnoliopsida</taxon>
        <taxon>eudicotyledons</taxon>
        <taxon>Gunneridae</taxon>
        <taxon>Pentapetalae</taxon>
        <taxon>asterids</taxon>
        <taxon>Cornales</taxon>
        <taxon>Nyssaceae</taxon>
        <taxon>Nyssa</taxon>
    </lineage>
</organism>
<evidence type="ECO:0000256" key="1">
    <source>
        <dbReference type="SAM" id="SignalP"/>
    </source>
</evidence>
<feature type="chain" id="PRO_5023843112" evidence="1">
    <location>
        <begin position="21"/>
        <end position="70"/>
    </location>
</feature>
<proteinExistence type="predicted"/>
<sequence>MFEALLMIWVEKCILLPLLAYQICCRKYCTLKYQSKQKLILPSSGSIEITFCIQIQILVSQPALLEGIVW</sequence>
<dbReference type="EMBL" id="CM018042">
    <property type="protein sequence ID" value="KAA8533274.1"/>
    <property type="molecule type" value="Genomic_DNA"/>
</dbReference>
<accession>A0A5J5ASN1</accession>
<reference evidence="2 3" key="1">
    <citation type="submission" date="2019-09" db="EMBL/GenBank/DDBJ databases">
        <title>A chromosome-level genome assembly of the Chinese tupelo Nyssa sinensis.</title>
        <authorList>
            <person name="Yang X."/>
            <person name="Kang M."/>
            <person name="Yang Y."/>
            <person name="Xiong H."/>
            <person name="Wang M."/>
            <person name="Zhang Z."/>
            <person name="Wang Z."/>
            <person name="Wu H."/>
            <person name="Ma T."/>
            <person name="Liu J."/>
            <person name="Xi Z."/>
        </authorList>
    </citation>
    <scope>NUCLEOTIDE SEQUENCE [LARGE SCALE GENOMIC DNA]</scope>
    <source>
        <strain evidence="2">J267</strain>
        <tissue evidence="2">Leaf</tissue>
    </source>
</reference>